<dbReference type="Gene3D" id="3.40.50.1820">
    <property type="entry name" value="alpha/beta hydrolase"/>
    <property type="match status" value="1"/>
</dbReference>
<dbReference type="GO" id="GO:0016787">
    <property type="term" value="F:hydrolase activity"/>
    <property type="evidence" value="ECO:0007669"/>
    <property type="project" value="UniProtKB-KW"/>
</dbReference>
<organism evidence="3 4">
    <name type="scientific">Microbacterium barkeri</name>
    <dbReference type="NCBI Taxonomy" id="33917"/>
    <lineage>
        <taxon>Bacteria</taxon>
        <taxon>Bacillati</taxon>
        <taxon>Actinomycetota</taxon>
        <taxon>Actinomycetes</taxon>
        <taxon>Micrococcales</taxon>
        <taxon>Microbacteriaceae</taxon>
        <taxon>Microbacterium</taxon>
    </lineage>
</organism>
<dbReference type="Pfam" id="PF08386">
    <property type="entry name" value="Abhydrolase_4"/>
    <property type="match status" value="1"/>
</dbReference>
<proteinExistence type="predicted"/>
<dbReference type="SUPFAM" id="SSF53474">
    <property type="entry name" value="alpha/beta-Hydrolases"/>
    <property type="match status" value="1"/>
</dbReference>
<evidence type="ECO:0000259" key="1">
    <source>
        <dbReference type="Pfam" id="PF00561"/>
    </source>
</evidence>
<dbReference type="RefSeq" id="WP_271173620.1">
    <property type="nucleotide sequence ID" value="NZ_BSEJ01000009.1"/>
</dbReference>
<dbReference type="InterPro" id="IPR029058">
    <property type="entry name" value="AB_hydrolase_fold"/>
</dbReference>
<evidence type="ECO:0000259" key="2">
    <source>
        <dbReference type="Pfam" id="PF08386"/>
    </source>
</evidence>
<protein>
    <submittedName>
        <fullName evidence="3">Alpha/beta hydrolase</fullName>
    </submittedName>
</protein>
<dbReference type="InterPro" id="IPR000073">
    <property type="entry name" value="AB_hydrolase_1"/>
</dbReference>
<dbReference type="InterPro" id="IPR013595">
    <property type="entry name" value="Pept_S33_TAP-like_C"/>
</dbReference>
<evidence type="ECO:0000313" key="4">
    <source>
        <dbReference type="Proteomes" id="UP001142462"/>
    </source>
</evidence>
<name>A0A9W6H499_9MICO</name>
<reference evidence="3" key="1">
    <citation type="journal article" date="2014" name="Int. J. Syst. Evol. Microbiol.">
        <title>Complete genome sequence of Corynebacterium casei LMG S-19264T (=DSM 44701T), isolated from a smear-ripened cheese.</title>
        <authorList>
            <consortium name="US DOE Joint Genome Institute (JGI-PGF)"/>
            <person name="Walter F."/>
            <person name="Albersmeier A."/>
            <person name="Kalinowski J."/>
            <person name="Ruckert C."/>
        </authorList>
    </citation>
    <scope>NUCLEOTIDE SEQUENCE</scope>
    <source>
        <strain evidence="3">VKM Ac-1020</strain>
    </source>
</reference>
<evidence type="ECO:0000313" key="3">
    <source>
        <dbReference type="EMBL" id="GLJ61910.1"/>
    </source>
</evidence>
<feature type="domain" description="AB hydrolase-1" evidence="1">
    <location>
        <begin position="33"/>
        <end position="141"/>
    </location>
</feature>
<dbReference type="PANTHER" id="PTHR43433">
    <property type="entry name" value="HYDROLASE, ALPHA/BETA FOLD FAMILY PROTEIN"/>
    <property type="match status" value="1"/>
</dbReference>
<comment type="caution">
    <text evidence="3">The sequence shown here is derived from an EMBL/GenBank/DDBJ whole genome shotgun (WGS) entry which is preliminary data.</text>
</comment>
<feature type="domain" description="Peptidase S33 tripeptidyl aminopeptidase-like C-terminal" evidence="2">
    <location>
        <begin position="200"/>
        <end position="259"/>
    </location>
</feature>
<dbReference type="EMBL" id="BSEJ01000009">
    <property type="protein sequence ID" value="GLJ61910.1"/>
    <property type="molecule type" value="Genomic_DNA"/>
</dbReference>
<gene>
    <name evidence="3" type="ORF">GCM10017576_20400</name>
</gene>
<sequence>MTDNPYGPEWVRHDATAADGIRLAYWTAGQGAPLVLIAGQAVDHRSWQIVGPGLLRDRQIVIFDHRGIGDSELGEAERFTTRLFADDVVHILDDAGIERADVVGHSMGGRVAQWLAIVHPERVRKLVLVSTSAGDAHGPRRSDEADRAIRSRDRKEVASVFWDEAQDDLVRLLAVGRDRTALARHHRASRAHDTLDDLPRITAPTLVLHGELDALTPVENARVLDTRIPGARLTVIKGAKHGVLLDGGIGMQIADRFLRRPLRSALPEAPADR</sequence>
<dbReference type="Proteomes" id="UP001142462">
    <property type="component" value="Unassembled WGS sequence"/>
</dbReference>
<keyword evidence="4" id="KW-1185">Reference proteome</keyword>
<dbReference type="AlphaFoldDB" id="A0A9W6H499"/>
<dbReference type="InterPro" id="IPR050471">
    <property type="entry name" value="AB_hydrolase"/>
</dbReference>
<dbReference type="PANTHER" id="PTHR43433:SF5">
    <property type="entry name" value="AB HYDROLASE-1 DOMAIN-CONTAINING PROTEIN"/>
    <property type="match status" value="1"/>
</dbReference>
<keyword evidence="3" id="KW-0378">Hydrolase</keyword>
<reference evidence="3" key="2">
    <citation type="submission" date="2023-01" db="EMBL/GenBank/DDBJ databases">
        <authorList>
            <person name="Sun Q."/>
            <person name="Evtushenko L."/>
        </authorList>
    </citation>
    <scope>NUCLEOTIDE SEQUENCE</scope>
    <source>
        <strain evidence="3">VKM Ac-1020</strain>
    </source>
</reference>
<accession>A0A9W6H499</accession>
<dbReference type="PRINTS" id="PR00111">
    <property type="entry name" value="ABHYDROLASE"/>
</dbReference>
<dbReference type="Pfam" id="PF00561">
    <property type="entry name" value="Abhydrolase_1"/>
    <property type="match status" value="1"/>
</dbReference>